<gene>
    <name evidence="8" type="ORF">CLCR_02313</name>
</gene>
<dbReference type="PANTHER" id="PTHR17920:SF22">
    <property type="entry name" value="DUF726 DOMAIN PROTEIN (AFU_ORTHOLOGUE AFUA_2G12860)"/>
    <property type="match status" value="1"/>
</dbReference>
<evidence type="ECO:0000256" key="5">
    <source>
        <dbReference type="ARBA" id="ARBA00023136"/>
    </source>
</evidence>
<evidence type="ECO:0000256" key="4">
    <source>
        <dbReference type="ARBA" id="ARBA00022989"/>
    </source>
</evidence>
<evidence type="ECO:0000313" key="9">
    <source>
        <dbReference type="Proteomes" id="UP000094526"/>
    </source>
</evidence>
<dbReference type="InterPro" id="IPR029058">
    <property type="entry name" value="AB_hydrolase_fold"/>
</dbReference>
<accession>A0A1C1CFT8</accession>
<dbReference type="Proteomes" id="UP000094526">
    <property type="component" value="Unassembled WGS sequence"/>
</dbReference>
<evidence type="ECO:0000256" key="2">
    <source>
        <dbReference type="ARBA" id="ARBA00009824"/>
    </source>
</evidence>
<evidence type="ECO:0000256" key="6">
    <source>
        <dbReference type="SAM" id="MobiDB-lite"/>
    </source>
</evidence>
<evidence type="ECO:0000256" key="7">
    <source>
        <dbReference type="SAM" id="Phobius"/>
    </source>
</evidence>
<name>A0A1C1CFT8_9EURO</name>
<keyword evidence="9" id="KW-1185">Reference proteome</keyword>
<organism evidence="8 9">
    <name type="scientific">Cladophialophora carrionii</name>
    <dbReference type="NCBI Taxonomy" id="86049"/>
    <lineage>
        <taxon>Eukaryota</taxon>
        <taxon>Fungi</taxon>
        <taxon>Dikarya</taxon>
        <taxon>Ascomycota</taxon>
        <taxon>Pezizomycotina</taxon>
        <taxon>Eurotiomycetes</taxon>
        <taxon>Chaetothyriomycetidae</taxon>
        <taxon>Chaetothyriales</taxon>
        <taxon>Herpotrichiellaceae</taxon>
        <taxon>Cladophialophora</taxon>
    </lineage>
</organism>
<comment type="caution">
    <text evidence="8">The sequence shown here is derived from an EMBL/GenBank/DDBJ whole genome shotgun (WGS) entry which is preliminary data.</text>
</comment>
<feature type="transmembrane region" description="Helical" evidence="7">
    <location>
        <begin position="321"/>
        <end position="344"/>
    </location>
</feature>
<protein>
    <submittedName>
        <fullName evidence="8">Putative membrane protein</fullName>
    </submittedName>
</protein>
<evidence type="ECO:0000313" key="8">
    <source>
        <dbReference type="EMBL" id="OCT47342.1"/>
    </source>
</evidence>
<keyword evidence="4 7" id="KW-1133">Transmembrane helix</keyword>
<feature type="region of interest" description="Disordered" evidence="6">
    <location>
        <begin position="1"/>
        <end position="38"/>
    </location>
</feature>
<evidence type="ECO:0000256" key="3">
    <source>
        <dbReference type="ARBA" id="ARBA00022692"/>
    </source>
</evidence>
<feature type="region of interest" description="Disordered" evidence="6">
    <location>
        <begin position="184"/>
        <end position="218"/>
    </location>
</feature>
<feature type="region of interest" description="Disordered" evidence="6">
    <location>
        <begin position="67"/>
        <end position="149"/>
    </location>
</feature>
<comment type="similarity">
    <text evidence="2">Belongs to the TMCO4 family.</text>
</comment>
<dbReference type="InterPro" id="IPR007941">
    <property type="entry name" value="DUF726"/>
</dbReference>
<keyword evidence="5 7" id="KW-0472">Membrane</keyword>
<dbReference type="Pfam" id="PF05277">
    <property type="entry name" value="DUF726"/>
    <property type="match status" value="1"/>
</dbReference>
<sequence length="700" mass="75939">MPTFSSLRNRVNDTISQRSSNGSGTDHQQRQTGVEDDQSLATILGREQRAELTVLISQTTEEMRRSLVRVFDERRPVEKAKNEAQPQMVPPDEGRAPVKEMSELTLSGRDRNVLAQQPARRPGEEDDSLQSEIGHEPESEPEPDALLTAPTPESKALKQAALAFFDAWAESVILRVGEVVNSRDPENNHAAQSRNPDAARKLAAESSRQQFQPTDREREVDVRLSKVFPPVQTSLASLSSGERSTIVNALLLLLLSLESYRAHSRTLMVRLSISLGVSVAELTKMEKDTAFGLLTAAAKMDASESTAKAQEKSSTARKWKIGVAGVAGAALIGITGGLAAPLLAAGVGTLMGGLGLGATAAAGYLGALAGSSVLVGGLFGAYGARMTSRSMERYAKEIDDFAFLPIRGSEDDPEDVQKQRRRLRITVGVTGWLTDQEQVTLPWRVLGQGGEPFALRWELAALLTLGSALKDFVVSQAWSQIRREIIKRTIFAAVWAALLAPLAIRKAIKVVDSPFGNAKNLAVKAGEVLADALINKVQGERPVSLVGQSLGARVVYSCLLTLAKRGAFGVVDNVVLMGAPVPSDVEQWRAMRSVVSGRLINVYSKQDYILAFLYRTTSAQLSIAGLQDIEGVYGVENYDLSEQVAGHLKYMHLTGTILRAVGWTDIDEDALRREDLLVKQLTEDEKQLEAKGEDPEKADI</sequence>
<dbReference type="VEuPathDB" id="FungiDB:CLCR_02313"/>
<dbReference type="GO" id="GO:0016020">
    <property type="term" value="C:membrane"/>
    <property type="evidence" value="ECO:0007669"/>
    <property type="project" value="UniProtKB-SubCell"/>
</dbReference>
<dbReference type="SUPFAM" id="SSF53474">
    <property type="entry name" value="alpha/beta-Hydrolases"/>
    <property type="match status" value="1"/>
</dbReference>
<dbReference type="PANTHER" id="PTHR17920">
    <property type="entry name" value="TRANSMEMBRANE AND COILED-COIL DOMAIN-CONTAINING PROTEIN 4 TMCO4"/>
    <property type="match status" value="1"/>
</dbReference>
<dbReference type="EMBL" id="LGRB01000014">
    <property type="protein sequence ID" value="OCT47342.1"/>
    <property type="molecule type" value="Genomic_DNA"/>
</dbReference>
<feature type="compositionally biased region" description="Basic and acidic residues" evidence="6">
    <location>
        <begin position="92"/>
        <end position="112"/>
    </location>
</feature>
<dbReference type="VEuPathDB" id="FungiDB:G647_02095"/>
<feature type="transmembrane region" description="Helical" evidence="7">
    <location>
        <begin position="485"/>
        <end position="504"/>
    </location>
</feature>
<feature type="compositionally biased region" description="Basic and acidic residues" evidence="6">
    <location>
        <begin position="67"/>
        <end position="82"/>
    </location>
</feature>
<dbReference type="Gene3D" id="3.40.50.1820">
    <property type="entry name" value="alpha/beta hydrolase"/>
    <property type="match status" value="1"/>
</dbReference>
<reference evidence="9" key="1">
    <citation type="submission" date="2015-07" db="EMBL/GenBank/DDBJ databases">
        <authorList>
            <person name="Teixeira M.M."/>
            <person name="Souza R.C."/>
            <person name="Almeida L.G."/>
            <person name="Vicente V.A."/>
            <person name="de Hoog S."/>
            <person name="Bocca A.L."/>
            <person name="de Almeida S.R."/>
            <person name="Vasconcelos A.T."/>
            <person name="Felipe M.S."/>
        </authorList>
    </citation>
    <scope>NUCLEOTIDE SEQUENCE [LARGE SCALE GENOMIC DNA]</scope>
    <source>
        <strain evidence="9">KSF</strain>
    </source>
</reference>
<dbReference type="OrthoDB" id="277931at2759"/>
<comment type="subcellular location">
    <subcellularLocation>
        <location evidence="1">Membrane</location>
        <topology evidence="1">Multi-pass membrane protein</topology>
    </subcellularLocation>
</comment>
<keyword evidence="3 7" id="KW-0812">Transmembrane</keyword>
<feature type="transmembrane region" description="Helical" evidence="7">
    <location>
        <begin position="364"/>
        <end position="384"/>
    </location>
</feature>
<evidence type="ECO:0000256" key="1">
    <source>
        <dbReference type="ARBA" id="ARBA00004141"/>
    </source>
</evidence>
<feature type="compositionally biased region" description="Polar residues" evidence="6">
    <location>
        <begin position="1"/>
        <end position="32"/>
    </location>
</feature>
<dbReference type="eggNOG" id="KOG2385">
    <property type="taxonomic scope" value="Eukaryota"/>
</dbReference>
<dbReference type="AlphaFoldDB" id="A0A1C1CFT8"/>
<proteinExistence type="inferred from homology"/>